<evidence type="ECO:0000313" key="3">
    <source>
        <dbReference type="Proteomes" id="UP000593892"/>
    </source>
</evidence>
<evidence type="ECO:0000256" key="1">
    <source>
        <dbReference type="ARBA" id="ARBA00022729"/>
    </source>
</evidence>
<dbReference type="EMBL" id="CP063849">
    <property type="protein sequence ID" value="QOY91534.1"/>
    <property type="molecule type" value="Genomic_DNA"/>
</dbReference>
<dbReference type="InterPro" id="IPR013784">
    <property type="entry name" value="Carb-bd-like_fold"/>
</dbReference>
<dbReference type="InterPro" id="IPR051417">
    <property type="entry name" value="SDr/BOS_complex"/>
</dbReference>
<dbReference type="RefSeq" id="WP_194453188.1">
    <property type="nucleotide sequence ID" value="NZ_CP063849.1"/>
</dbReference>
<keyword evidence="3" id="KW-1185">Reference proteome</keyword>
<dbReference type="Gene3D" id="2.60.40.1120">
    <property type="entry name" value="Carboxypeptidase-like, regulatory domain"/>
    <property type="match status" value="3"/>
</dbReference>
<sequence>MPNQFAICLFVLTCAAGAQQVQGPKQQNQKPASVEGVVVNDLTREPIRRAEVLLSLMKPGTQMGPNQPSSAVTDAEGRFRVTELEAGQYVVYLRRQGFVMAGNASAGSAIRLQLTAGQELKGLRYTLTPQAVIAGRVFDDEGEPAQGAQVTVLRPRRIRGKNTWLPDGQNVRTNDKGEFRVANIQAGRYVVMAQAWMQVAVEAGTAQRPATSYVATFYPGVTEATQATMVEATPGAELTGFDITLKRVPVFKVRGKVLTAEGQPAKNFHASMGSREGGVFGVAGRMTQGKEDGSFEMTGVPNGAWVLIVNSGRGGPPGGPGDQQTTTVPVEVANQDIEGLEVRFTPPFTLQGNVVVEAATDEQKAVLSGFNVSLQPEANTFVMGGQPARTQADGSFSLRVGSPGKYILNAYNPSATGLYLAAVRFGNENHLFRPVDLSGGSAGPVKIVFRGDGGKVSGNLDLPEEKKSHGEGMAVLIPVDPELRSSTMGRNVRMVDQNGGFQFDSVRPGEYYLAVTTTSDYSAVQDIDQAKDFDSKATKVKVVAGGSTSVQVKPLEPADK</sequence>
<keyword evidence="2" id="KW-0645">Protease</keyword>
<dbReference type="KEGG" id="pfer:IRI77_16780"/>
<protein>
    <submittedName>
        <fullName evidence="2">Carboxypeptidase regulatory-like domain-containing protein</fullName>
    </submittedName>
</protein>
<dbReference type="PANTHER" id="PTHR23303:SF14">
    <property type="entry name" value="BOS COMPLEX SUBUNIT NOMO1-RELATED"/>
    <property type="match status" value="1"/>
</dbReference>
<organism evidence="2 3">
    <name type="scientific">Paludibaculum fermentans</name>
    <dbReference type="NCBI Taxonomy" id="1473598"/>
    <lineage>
        <taxon>Bacteria</taxon>
        <taxon>Pseudomonadati</taxon>
        <taxon>Acidobacteriota</taxon>
        <taxon>Terriglobia</taxon>
        <taxon>Bryobacterales</taxon>
        <taxon>Bryobacteraceae</taxon>
        <taxon>Paludibaculum</taxon>
    </lineage>
</organism>
<dbReference type="Pfam" id="PF13620">
    <property type="entry name" value="CarboxypepD_reg"/>
    <property type="match status" value="2"/>
</dbReference>
<dbReference type="SUPFAM" id="SSF117074">
    <property type="entry name" value="Hypothetical protein PA1324"/>
    <property type="match status" value="1"/>
</dbReference>
<proteinExistence type="predicted"/>
<reference evidence="2 3" key="1">
    <citation type="submission" date="2020-10" db="EMBL/GenBank/DDBJ databases">
        <title>Complete genome sequence of Paludibaculum fermentans P105T, a facultatively anaerobic acidobacterium capable of dissimilatory Fe(III) reduction.</title>
        <authorList>
            <person name="Dedysh S.N."/>
            <person name="Beletsky A.V."/>
            <person name="Kulichevskaya I.S."/>
            <person name="Mardanov A.V."/>
            <person name="Ravin N.V."/>
        </authorList>
    </citation>
    <scope>NUCLEOTIDE SEQUENCE [LARGE SCALE GENOMIC DNA]</scope>
    <source>
        <strain evidence="2 3">P105</strain>
    </source>
</reference>
<evidence type="ECO:0000313" key="2">
    <source>
        <dbReference type="EMBL" id="QOY91534.1"/>
    </source>
</evidence>
<keyword evidence="1" id="KW-0732">Signal</keyword>
<dbReference type="AlphaFoldDB" id="A0A7S7NXF1"/>
<dbReference type="GO" id="GO:0030246">
    <property type="term" value="F:carbohydrate binding"/>
    <property type="evidence" value="ECO:0007669"/>
    <property type="project" value="InterPro"/>
</dbReference>
<name>A0A7S7NXF1_PALFE</name>
<accession>A0A7S7NXF1</accession>
<dbReference type="GO" id="GO:0004180">
    <property type="term" value="F:carboxypeptidase activity"/>
    <property type="evidence" value="ECO:0007669"/>
    <property type="project" value="UniProtKB-KW"/>
</dbReference>
<dbReference type="PANTHER" id="PTHR23303">
    <property type="entry name" value="CARBOXYPEPTIDASE REGULATORY REGION-CONTAINING"/>
    <property type="match status" value="1"/>
</dbReference>
<keyword evidence="2" id="KW-0378">Hydrolase</keyword>
<dbReference type="Proteomes" id="UP000593892">
    <property type="component" value="Chromosome"/>
</dbReference>
<gene>
    <name evidence="2" type="ORF">IRI77_16780</name>
</gene>
<keyword evidence="2" id="KW-0121">Carboxypeptidase</keyword>
<dbReference type="SUPFAM" id="SSF49452">
    <property type="entry name" value="Starch-binding domain-like"/>
    <property type="match status" value="2"/>
</dbReference>